<dbReference type="EMBL" id="JABFCT010000019">
    <property type="protein sequence ID" value="KAF5868892.1"/>
    <property type="molecule type" value="Genomic_DNA"/>
</dbReference>
<keyword evidence="2" id="KW-1185">Reference proteome</keyword>
<evidence type="ECO:0000313" key="2">
    <source>
        <dbReference type="Proteomes" id="UP000531561"/>
    </source>
</evidence>
<dbReference type="OrthoDB" id="10427642at2759"/>
<proteinExistence type="predicted"/>
<accession>A0A8H6EE25</accession>
<reference evidence="1 2" key="1">
    <citation type="journal article" date="2020" name="Phytopathology">
        <title>A high-quality genome resource of Botrytis fragariae, a new and rapidly spreading fungal pathogen causing strawberry gray mold in the U.S.A.</title>
        <authorList>
            <person name="Wu Y."/>
            <person name="Saski C.A."/>
            <person name="Schnabel G."/>
            <person name="Xiao S."/>
            <person name="Hu M."/>
        </authorList>
    </citation>
    <scope>NUCLEOTIDE SEQUENCE [LARGE SCALE GENOMIC DNA]</scope>
    <source>
        <strain evidence="1 2">BVB16</strain>
    </source>
</reference>
<dbReference type="Proteomes" id="UP000531561">
    <property type="component" value="Unassembled WGS sequence"/>
</dbReference>
<gene>
    <name evidence="1" type="ORF">Bfra_011857</name>
</gene>
<evidence type="ECO:0000313" key="1">
    <source>
        <dbReference type="EMBL" id="KAF5868892.1"/>
    </source>
</evidence>
<organism evidence="1 2">
    <name type="scientific">Botrytis fragariae</name>
    <dbReference type="NCBI Taxonomy" id="1964551"/>
    <lineage>
        <taxon>Eukaryota</taxon>
        <taxon>Fungi</taxon>
        <taxon>Dikarya</taxon>
        <taxon>Ascomycota</taxon>
        <taxon>Pezizomycotina</taxon>
        <taxon>Leotiomycetes</taxon>
        <taxon>Helotiales</taxon>
        <taxon>Sclerotiniaceae</taxon>
        <taxon>Botrytis</taxon>
    </lineage>
</organism>
<dbReference type="AlphaFoldDB" id="A0A8H6EE25"/>
<sequence>MISYYEQYSFIAILSSHVKLREVYQNTLRARHNPIFINTLGMPVVMNRDVSLCQLGDDAIAGRLLYVNAHWAAKFNLRLEHHIQRQSIRRSNLVNHHVVVTNVLELQVKCQTTTSSAVKRGTYLSENRISFFAPTPSRWK</sequence>
<dbReference type="RefSeq" id="XP_037187841.1">
    <property type="nucleotide sequence ID" value="XM_037342183.1"/>
</dbReference>
<name>A0A8H6EE25_9HELO</name>
<protein>
    <submittedName>
        <fullName evidence="1">Uncharacterized protein</fullName>
    </submittedName>
</protein>
<dbReference type="GeneID" id="59265875"/>
<comment type="caution">
    <text evidence="1">The sequence shown here is derived from an EMBL/GenBank/DDBJ whole genome shotgun (WGS) entry which is preliminary data.</text>
</comment>